<reference evidence="2" key="1">
    <citation type="submission" date="2021-01" db="EMBL/GenBank/DDBJ databases">
        <title>Genome seq and assembly of Tabrizicola sp. KVB23.</title>
        <authorList>
            <person name="Chhetri G."/>
        </authorList>
    </citation>
    <scope>NUCLEOTIDE SEQUENCE</scope>
    <source>
        <strain evidence="2">KVB23</strain>
    </source>
</reference>
<keyword evidence="2" id="KW-0418">Kinase</keyword>
<evidence type="ECO:0000256" key="1">
    <source>
        <dbReference type="SAM" id="Phobius"/>
    </source>
</evidence>
<accession>A0A8J7MUI7</accession>
<dbReference type="EMBL" id="JAESVP010000005">
    <property type="protein sequence ID" value="MBL4928688.1"/>
    <property type="molecule type" value="Genomic_DNA"/>
</dbReference>
<dbReference type="GO" id="GO:0016301">
    <property type="term" value="F:kinase activity"/>
    <property type="evidence" value="ECO:0007669"/>
    <property type="project" value="UniProtKB-KW"/>
</dbReference>
<dbReference type="InterPro" id="IPR045616">
    <property type="entry name" value="DUF6446"/>
</dbReference>
<keyword evidence="3" id="KW-1185">Reference proteome</keyword>
<dbReference type="AlphaFoldDB" id="A0A8J7MUI7"/>
<keyword evidence="2" id="KW-0808">Transferase</keyword>
<comment type="caution">
    <text evidence="2">The sequence shown here is derived from an EMBL/GenBank/DDBJ whole genome shotgun (WGS) entry which is preliminary data.</text>
</comment>
<keyword evidence="1" id="KW-0472">Membrane</keyword>
<dbReference type="Proteomes" id="UP000619033">
    <property type="component" value="Unassembled WGS sequence"/>
</dbReference>
<keyword evidence="1" id="KW-1133">Transmembrane helix</keyword>
<protein>
    <submittedName>
        <fullName evidence="2">Histidine kinase</fullName>
    </submittedName>
</protein>
<sequence length="158" mass="17224">MTWGKFLAGGIVVIALLAGAAMYWLQEYAYYTEASFKPGAEIMLTTIEGQQPEPIIADHVTGIDADSSPLRFRACFHTSMDQAMLTETYVAYPKAVPLNGPTWFSCFNATEIGEALEKGQALAFLSQSNIAPEIDRVVAVFPDGRAFAWHQISPDAGE</sequence>
<gene>
    <name evidence="2" type="ORF">JI744_11290</name>
</gene>
<evidence type="ECO:0000313" key="2">
    <source>
        <dbReference type="EMBL" id="MBL4928688.1"/>
    </source>
</evidence>
<name>A0A8J7MUI7_9RHOB</name>
<proteinExistence type="predicted"/>
<feature type="transmembrane region" description="Helical" evidence="1">
    <location>
        <begin position="6"/>
        <end position="25"/>
    </location>
</feature>
<organism evidence="2 3">
    <name type="scientific">Fuscibacter oryzae</name>
    <dbReference type="NCBI Taxonomy" id="2803939"/>
    <lineage>
        <taxon>Bacteria</taxon>
        <taxon>Pseudomonadati</taxon>
        <taxon>Pseudomonadota</taxon>
        <taxon>Alphaproteobacteria</taxon>
        <taxon>Rhodobacterales</taxon>
        <taxon>Paracoccaceae</taxon>
        <taxon>Fuscibacter</taxon>
    </lineage>
</organism>
<dbReference type="Pfam" id="PF20044">
    <property type="entry name" value="DUF6446"/>
    <property type="match status" value="1"/>
</dbReference>
<evidence type="ECO:0000313" key="3">
    <source>
        <dbReference type="Proteomes" id="UP000619033"/>
    </source>
</evidence>
<keyword evidence="1" id="KW-0812">Transmembrane</keyword>